<proteinExistence type="inferred from homology"/>
<dbReference type="FunFam" id="2.130.10.10:FF:000136">
    <property type="entry name" value="Probable cytosolic iron-sulfur protein assembly protein CIAO1"/>
    <property type="match status" value="1"/>
</dbReference>
<dbReference type="GeneID" id="136807660"/>
<sequence>MIIKPVQTIDKHQERVWCVAWSPKGTLLASSGGDKTIKIWGKEGEEWTCKETLDDQHNRTIRSISWSHCGKLLAAASFDSTVSIWDCSSGEFDCVATLEGHENEVKSVDWSVSGSYLASCSRDKSVWVWEVADEDYECASVLSKHTQDVKKVVWHPHLDVFASCSYDDTIRLFKEEDDDWECYDTLTGHTSTIWSISFDKSGNRLVSCSDDGSMKIWQCYLPNNAEGITTIGGDPTWKCVCTLSGFHTRPIYDVDWNKENGLIVSAGGDNNIKVFKEDQSAGNKNEPVFECVASVDRAHYQDVNSVRWCPTDPTLVASCSDDMNVKFWRVIDEG</sequence>
<feature type="repeat" description="WD" evidence="5">
    <location>
        <begin position="9"/>
        <end position="40"/>
    </location>
</feature>
<dbReference type="Pfam" id="PF00400">
    <property type="entry name" value="WD40"/>
    <property type="match status" value="7"/>
</dbReference>
<dbReference type="AlphaFoldDB" id="A0A7M5V4J7"/>
<dbReference type="PANTHER" id="PTHR19920:SF0">
    <property type="entry name" value="CYTOSOLIC IRON-SULFUR PROTEIN ASSEMBLY PROTEIN CIAO1-RELATED"/>
    <property type="match status" value="1"/>
</dbReference>
<feature type="repeat" description="WD" evidence="5">
    <location>
        <begin position="98"/>
        <end position="131"/>
    </location>
</feature>
<dbReference type="Proteomes" id="UP000594262">
    <property type="component" value="Unplaced"/>
</dbReference>
<dbReference type="InterPro" id="IPR015943">
    <property type="entry name" value="WD40/YVTN_repeat-like_dom_sf"/>
</dbReference>
<dbReference type="CDD" id="cd00200">
    <property type="entry name" value="WD40"/>
    <property type="match status" value="1"/>
</dbReference>
<feature type="repeat" description="WD" evidence="5">
    <location>
        <begin position="296"/>
        <end position="334"/>
    </location>
</feature>
<feature type="repeat" description="WD" evidence="5">
    <location>
        <begin position="186"/>
        <end position="218"/>
    </location>
</feature>
<evidence type="ECO:0000256" key="3">
    <source>
        <dbReference type="ARBA" id="ARBA00060126"/>
    </source>
</evidence>
<comment type="similarity">
    <text evidence="4">Belongs to the WD repeat CIA1 family.</text>
</comment>
<dbReference type="PANTHER" id="PTHR19920">
    <property type="entry name" value="WD40 PROTEIN CIAO1"/>
    <property type="match status" value="1"/>
</dbReference>
<keyword evidence="1 5" id="KW-0853">WD repeat</keyword>
<dbReference type="PROSITE" id="PS50294">
    <property type="entry name" value="WD_REPEATS_REGION"/>
    <property type="match status" value="5"/>
</dbReference>
<dbReference type="Gene3D" id="2.130.10.10">
    <property type="entry name" value="YVTN repeat-like/Quinoprotein amine dehydrogenase"/>
    <property type="match status" value="1"/>
</dbReference>
<evidence type="ECO:0000313" key="7">
    <source>
        <dbReference type="Proteomes" id="UP000594262"/>
    </source>
</evidence>
<dbReference type="HAMAP" id="MF_03037">
    <property type="entry name" value="ciao1"/>
    <property type="match status" value="1"/>
</dbReference>
<dbReference type="InterPro" id="IPR036322">
    <property type="entry name" value="WD40_repeat_dom_sf"/>
</dbReference>
<evidence type="ECO:0000256" key="4">
    <source>
        <dbReference type="HAMAP-Rule" id="MF_03037"/>
    </source>
</evidence>
<feature type="repeat" description="WD" evidence="5">
    <location>
        <begin position="142"/>
        <end position="174"/>
    </location>
</feature>
<dbReference type="InterPro" id="IPR001680">
    <property type="entry name" value="WD40_rpt"/>
</dbReference>
<reference evidence="6" key="1">
    <citation type="submission" date="2021-01" db="UniProtKB">
        <authorList>
            <consortium name="EnsemblMetazoa"/>
        </authorList>
    </citation>
    <scope>IDENTIFICATION</scope>
</reference>
<evidence type="ECO:0000256" key="1">
    <source>
        <dbReference type="ARBA" id="ARBA00022574"/>
    </source>
</evidence>
<evidence type="ECO:0000313" key="6">
    <source>
        <dbReference type="EnsemblMetazoa" id="CLYHEMP003291.1"/>
    </source>
</evidence>
<dbReference type="SMART" id="SM00320">
    <property type="entry name" value="WD40"/>
    <property type="match status" value="7"/>
</dbReference>
<organism evidence="6 7">
    <name type="scientific">Clytia hemisphaerica</name>
    <dbReference type="NCBI Taxonomy" id="252671"/>
    <lineage>
        <taxon>Eukaryota</taxon>
        <taxon>Metazoa</taxon>
        <taxon>Cnidaria</taxon>
        <taxon>Hydrozoa</taxon>
        <taxon>Hydroidolina</taxon>
        <taxon>Leptothecata</taxon>
        <taxon>Obeliida</taxon>
        <taxon>Clytiidae</taxon>
        <taxon>Clytia</taxon>
    </lineage>
</organism>
<name>A0A7M5V4J7_9CNID</name>
<evidence type="ECO:0000256" key="5">
    <source>
        <dbReference type="PROSITE-ProRule" id="PRU00221"/>
    </source>
</evidence>
<evidence type="ECO:0000256" key="2">
    <source>
        <dbReference type="ARBA" id="ARBA00022737"/>
    </source>
</evidence>
<dbReference type="GO" id="GO:0097361">
    <property type="term" value="C:cytosolic [4Fe-4S] assembly targeting complex"/>
    <property type="evidence" value="ECO:0007669"/>
    <property type="project" value="InterPro"/>
</dbReference>
<comment type="function">
    <text evidence="3">Key component of the cytosolic iron-sulfur protein assembly (CIA) complex, a multiprotein complex that mediates the incorporation of iron-sulfur cluster into extramitochondrial Fe/S proteins. As a CIA complex component, interacts specifically with CIAO2A or CIAO2B and MMS19 to assist different branches of iron-sulfur protein assembly, depending of its interactors. The complex CIAO1:CIAO2B:MMS19 binds to and facilitates the assembly of most cytosolic-nuclear Fe/S proteins. CIAO1:CIAO2A specifically matures ACO1 and stabilizes IREB2. Seems to specifically modulate the transactivation activity of WT1. As part of the mitotic spindle-associated MMXD complex it may play a role in chromosome segregation.</text>
</comment>
<dbReference type="EnsemblMetazoa" id="CLYHEMT003291.2">
    <property type="protein sequence ID" value="CLYHEMP003291.2"/>
    <property type="gene ID" value="CLYHEMG003291"/>
</dbReference>
<dbReference type="PRINTS" id="PR00320">
    <property type="entry name" value="GPROTEINBRPT"/>
</dbReference>
<protein>
    <recommendedName>
        <fullName evidence="4">Probable cytosolic iron-sulfur protein assembly protein CIAO1 homolog</fullName>
    </recommendedName>
</protein>
<dbReference type="SUPFAM" id="SSF50978">
    <property type="entry name" value="WD40 repeat-like"/>
    <property type="match status" value="1"/>
</dbReference>
<dbReference type="InterPro" id="IPR019775">
    <property type="entry name" value="WD40_repeat_CS"/>
</dbReference>
<dbReference type="PROSITE" id="PS50082">
    <property type="entry name" value="WD_REPEATS_2"/>
    <property type="match status" value="6"/>
</dbReference>
<dbReference type="PROSITE" id="PS00678">
    <property type="entry name" value="WD_REPEATS_1"/>
    <property type="match status" value="1"/>
</dbReference>
<comment type="function">
    <text evidence="4">Essential component of the cytosolic iron-sulfur (Fe/S) protein assembly machinery. Required for the maturation of extramitochondrial Fe/S proteins.</text>
</comment>
<dbReference type="GO" id="GO:0016226">
    <property type="term" value="P:iron-sulfur cluster assembly"/>
    <property type="evidence" value="ECO:0007669"/>
    <property type="project" value="UniProtKB-UniRule"/>
</dbReference>
<dbReference type="InterPro" id="IPR028608">
    <property type="entry name" value="CIAO1/Cia1"/>
</dbReference>
<dbReference type="OrthoDB" id="284782at2759"/>
<dbReference type="InterPro" id="IPR020472">
    <property type="entry name" value="WD40_PAC1"/>
</dbReference>
<keyword evidence="7" id="KW-1185">Reference proteome</keyword>
<dbReference type="RefSeq" id="XP_066920355.1">
    <property type="nucleotide sequence ID" value="XM_067064254.1"/>
</dbReference>
<dbReference type="EnsemblMetazoa" id="CLYHEMT003291.1">
    <property type="protein sequence ID" value="CLYHEMP003291.1"/>
    <property type="gene ID" value="CLYHEMG003291"/>
</dbReference>
<keyword evidence="2" id="KW-0677">Repeat</keyword>
<feature type="repeat" description="WD" evidence="5">
    <location>
        <begin position="54"/>
        <end position="86"/>
    </location>
</feature>
<accession>A0A7M5V4J7</accession>